<evidence type="ECO:0000313" key="1">
    <source>
        <dbReference type="EMBL" id="QDZ15809.1"/>
    </source>
</evidence>
<reference evidence="1 2" key="1">
    <citation type="submission" date="2019-07" db="EMBL/GenBank/DDBJ databases">
        <title>Full genome sequence of Humibacter sp. WJ7-1.</title>
        <authorList>
            <person name="Im W.-T."/>
        </authorList>
    </citation>
    <scope>NUCLEOTIDE SEQUENCE [LARGE SCALE GENOMIC DNA]</scope>
    <source>
        <strain evidence="1 2">WJ7-1</strain>
    </source>
</reference>
<dbReference type="EMBL" id="CP042305">
    <property type="protein sequence ID" value="QDZ15809.1"/>
    <property type="molecule type" value="Genomic_DNA"/>
</dbReference>
<dbReference type="RefSeq" id="WP_146321843.1">
    <property type="nucleotide sequence ID" value="NZ_CP042305.1"/>
</dbReference>
<gene>
    <name evidence="1" type="ORF">FPZ11_14470</name>
</gene>
<proteinExistence type="predicted"/>
<keyword evidence="2" id="KW-1185">Reference proteome</keyword>
<dbReference type="AlphaFoldDB" id="A0A5B8M6Q7"/>
<protein>
    <submittedName>
        <fullName evidence="1">Uncharacterized protein</fullName>
    </submittedName>
</protein>
<evidence type="ECO:0000313" key="2">
    <source>
        <dbReference type="Proteomes" id="UP000320216"/>
    </source>
</evidence>
<sequence>MKTIDTSNLKMGEHVVDGVTVVTYNDGSIKWRSDCEQCVRQGKGAFAPDHDAMRGCRSGRTPHCTCDGCF</sequence>
<dbReference type="Proteomes" id="UP000320216">
    <property type="component" value="Chromosome"/>
</dbReference>
<accession>A0A5B8M6Q7</accession>
<name>A0A5B8M6Q7_9MICO</name>
<dbReference type="KEGG" id="huw:FPZ11_14470"/>
<organism evidence="1 2">
    <name type="scientific">Humibacter ginsenosidimutans</name>
    <dbReference type="NCBI Taxonomy" id="2599293"/>
    <lineage>
        <taxon>Bacteria</taxon>
        <taxon>Bacillati</taxon>
        <taxon>Actinomycetota</taxon>
        <taxon>Actinomycetes</taxon>
        <taxon>Micrococcales</taxon>
        <taxon>Microbacteriaceae</taxon>
        <taxon>Humibacter</taxon>
    </lineage>
</organism>